<dbReference type="Proteomes" id="UP000053676">
    <property type="component" value="Unassembled WGS sequence"/>
</dbReference>
<reference evidence="3" key="1">
    <citation type="journal article" date="2014" name="Nat. Genet.">
        <title>Genome of the human hookworm Necator americanus.</title>
        <authorList>
            <person name="Tang Y.T."/>
            <person name="Gao X."/>
            <person name="Rosa B.A."/>
            <person name="Abubucker S."/>
            <person name="Hallsworth-Pepin K."/>
            <person name="Martin J."/>
            <person name="Tyagi R."/>
            <person name="Heizer E."/>
            <person name="Zhang X."/>
            <person name="Bhonagiri-Palsikar V."/>
            <person name="Minx P."/>
            <person name="Warren W.C."/>
            <person name="Wang Q."/>
            <person name="Zhan B."/>
            <person name="Hotez P.J."/>
            <person name="Sternberg P.W."/>
            <person name="Dougall A."/>
            <person name="Gaze S.T."/>
            <person name="Mulvenna J."/>
            <person name="Sotillo J."/>
            <person name="Ranganathan S."/>
            <person name="Rabelo E.M."/>
            <person name="Wilson R.K."/>
            <person name="Felgner P.L."/>
            <person name="Bethony J."/>
            <person name="Hawdon J.M."/>
            <person name="Gasser R.B."/>
            <person name="Loukas A."/>
            <person name="Mitreva M."/>
        </authorList>
    </citation>
    <scope>NUCLEOTIDE SEQUENCE [LARGE SCALE GENOMIC DNA]</scope>
</reference>
<accession>W2T548</accession>
<evidence type="ECO:0000259" key="1">
    <source>
        <dbReference type="Pfam" id="PF07245"/>
    </source>
</evidence>
<organism evidence="2 3">
    <name type="scientific">Necator americanus</name>
    <name type="common">Human hookworm</name>
    <dbReference type="NCBI Taxonomy" id="51031"/>
    <lineage>
        <taxon>Eukaryota</taxon>
        <taxon>Metazoa</taxon>
        <taxon>Ecdysozoa</taxon>
        <taxon>Nematoda</taxon>
        <taxon>Chromadorea</taxon>
        <taxon>Rhabditida</taxon>
        <taxon>Rhabditina</taxon>
        <taxon>Rhabditomorpha</taxon>
        <taxon>Strongyloidea</taxon>
        <taxon>Ancylostomatidae</taxon>
        <taxon>Bunostominae</taxon>
        <taxon>Necator</taxon>
    </lineage>
</organism>
<evidence type="ECO:0000313" key="3">
    <source>
        <dbReference type="Proteomes" id="UP000053676"/>
    </source>
</evidence>
<dbReference type="AlphaFoldDB" id="W2T548"/>
<sequence>MTQTCQEVDVFAHQIQSCYRPKEGEIYTIDTPEIVKINPFKQEACLRLSNNITSLLGIELLWKNLDLTCEKETIMFSRSTMYGLLDSK</sequence>
<dbReference type="OrthoDB" id="5868619at2759"/>
<keyword evidence="3" id="KW-1185">Reference proteome</keyword>
<dbReference type="InterPro" id="IPR009878">
    <property type="entry name" value="Phlebovirus_G2_fusion"/>
</dbReference>
<gene>
    <name evidence="2" type="ORF">NECAME_11782</name>
</gene>
<proteinExistence type="predicted"/>
<dbReference type="EMBL" id="KI660237">
    <property type="protein sequence ID" value="ETN76276.1"/>
    <property type="molecule type" value="Genomic_DNA"/>
</dbReference>
<protein>
    <recommendedName>
        <fullName evidence="1">Phlebovirus glycoprotein G2 fusion domain-containing protein</fullName>
    </recommendedName>
</protein>
<dbReference type="KEGG" id="nai:NECAME_11782"/>
<evidence type="ECO:0000313" key="2">
    <source>
        <dbReference type="EMBL" id="ETN76276.1"/>
    </source>
</evidence>
<feature type="domain" description="Phlebovirus glycoprotein G2 fusion" evidence="1">
    <location>
        <begin position="5"/>
        <end position="81"/>
    </location>
</feature>
<dbReference type="Pfam" id="PF07245">
    <property type="entry name" value="Phlebovirus_G2"/>
    <property type="match status" value="1"/>
</dbReference>
<name>W2T548_NECAM</name>